<name>W9W4P7_9EURO</name>
<keyword evidence="3" id="KW-1185">Reference proteome</keyword>
<accession>W9W4P7</accession>
<organism evidence="2 3">
    <name type="scientific">Cladophialophora psammophila CBS 110553</name>
    <dbReference type="NCBI Taxonomy" id="1182543"/>
    <lineage>
        <taxon>Eukaryota</taxon>
        <taxon>Fungi</taxon>
        <taxon>Dikarya</taxon>
        <taxon>Ascomycota</taxon>
        <taxon>Pezizomycotina</taxon>
        <taxon>Eurotiomycetes</taxon>
        <taxon>Chaetothyriomycetidae</taxon>
        <taxon>Chaetothyriales</taxon>
        <taxon>Herpotrichiellaceae</taxon>
        <taxon>Cladophialophora</taxon>
    </lineage>
</organism>
<dbReference type="RefSeq" id="XP_007751982.1">
    <property type="nucleotide sequence ID" value="XM_007753792.1"/>
</dbReference>
<protein>
    <submittedName>
        <fullName evidence="2">Uncharacterized protein</fullName>
    </submittedName>
</protein>
<gene>
    <name evidence="2" type="ORF">A1O5_13225</name>
</gene>
<feature type="transmembrane region" description="Helical" evidence="1">
    <location>
        <begin position="74"/>
        <end position="94"/>
    </location>
</feature>
<keyword evidence="1" id="KW-0472">Membrane</keyword>
<proteinExistence type="predicted"/>
<evidence type="ECO:0000313" key="3">
    <source>
        <dbReference type="Proteomes" id="UP000019471"/>
    </source>
</evidence>
<keyword evidence="1" id="KW-0812">Transmembrane</keyword>
<comment type="caution">
    <text evidence="2">The sequence shown here is derived from an EMBL/GenBank/DDBJ whole genome shotgun (WGS) entry which is preliminary data.</text>
</comment>
<keyword evidence="1" id="KW-1133">Transmembrane helix</keyword>
<evidence type="ECO:0000313" key="2">
    <source>
        <dbReference type="EMBL" id="EXJ53554.1"/>
    </source>
</evidence>
<dbReference type="GeneID" id="19197909"/>
<evidence type="ECO:0000256" key="1">
    <source>
        <dbReference type="SAM" id="Phobius"/>
    </source>
</evidence>
<dbReference type="Proteomes" id="UP000019471">
    <property type="component" value="Unassembled WGS sequence"/>
</dbReference>
<sequence length="278" mass="30719">MAHDAMTSSEYNSVYDETIERFQRQRVHVPGVDQVLSATEAIQLAQRIYQSVSADDGCLDEIDRELESIRGANLGVALGIVGNVSAIASALLVATPLLGFARRIVGGILSWLLSLLKPYLQDASENSRQNLEWSKLSVEVLAERQSTVLRTIQHIRLTRENTTHHMSAEINEQMSELEKLLAGRVSSIGEELHKRAAQAAHAKRQAMAARHAQTFAEGANTSSGLESDLNAMLTGLRDVLMHLITLLVEGTISAFTWLLERLKEALDYIIETVSWVFS</sequence>
<dbReference type="EMBL" id="AMGX01000044">
    <property type="protein sequence ID" value="EXJ53554.1"/>
    <property type="molecule type" value="Genomic_DNA"/>
</dbReference>
<reference evidence="2 3" key="1">
    <citation type="submission" date="2013-03" db="EMBL/GenBank/DDBJ databases">
        <title>The Genome Sequence of Cladophialophora psammophila CBS 110553.</title>
        <authorList>
            <consortium name="The Broad Institute Genomics Platform"/>
            <person name="Cuomo C."/>
            <person name="de Hoog S."/>
            <person name="Gorbushina A."/>
            <person name="Walker B."/>
            <person name="Young S.K."/>
            <person name="Zeng Q."/>
            <person name="Gargeya S."/>
            <person name="Fitzgerald M."/>
            <person name="Haas B."/>
            <person name="Abouelleil A."/>
            <person name="Allen A.W."/>
            <person name="Alvarado L."/>
            <person name="Arachchi H.M."/>
            <person name="Berlin A.M."/>
            <person name="Chapman S.B."/>
            <person name="Gainer-Dewar J."/>
            <person name="Goldberg J."/>
            <person name="Griggs A."/>
            <person name="Gujja S."/>
            <person name="Hansen M."/>
            <person name="Howarth C."/>
            <person name="Imamovic A."/>
            <person name="Ireland A."/>
            <person name="Larimer J."/>
            <person name="McCowan C."/>
            <person name="Murphy C."/>
            <person name="Pearson M."/>
            <person name="Poon T.W."/>
            <person name="Priest M."/>
            <person name="Roberts A."/>
            <person name="Saif S."/>
            <person name="Shea T."/>
            <person name="Sisk P."/>
            <person name="Sykes S."/>
            <person name="Wortman J."/>
            <person name="Nusbaum C."/>
            <person name="Birren B."/>
        </authorList>
    </citation>
    <scope>NUCLEOTIDE SEQUENCE [LARGE SCALE GENOMIC DNA]</scope>
    <source>
        <strain evidence="2 3">CBS 110553</strain>
    </source>
</reference>
<dbReference type="HOGENOM" id="CLU_1001174_0_0_1"/>
<dbReference type="AlphaFoldDB" id="W9W4P7"/>